<sequence>MNDGSSGSNQEEDVEYNGNEKFNRDEYLLKAVVAATARIRNRRRAPQPMHNSILTGSMRVEELLNGHEDIIQGLISMKSDTFRSLSNLLGGNVDVNADYMLDDGIDDTGPSVGTQPHESSRGAMNRMRDVIADEMSRPDFPRRVPWQCPSHISQPAEPALHSVASEIAGRLLTYSIDAELYLLGWLCPISCDSKVRHNDRLSPVMSYVMLLLFRVQLQVSSCLMKDIDKSLILAVECWCPNQHAYKILVVCPSDISLGHD</sequence>
<keyword evidence="2" id="KW-1185">Reference proteome</keyword>
<proteinExistence type="predicted"/>
<dbReference type="Proteomes" id="UP001187192">
    <property type="component" value="Unassembled WGS sequence"/>
</dbReference>
<name>A0AA88DY91_FICCA</name>
<accession>A0AA88DY91</accession>
<comment type="caution">
    <text evidence="1">The sequence shown here is derived from an EMBL/GenBank/DDBJ whole genome shotgun (WGS) entry which is preliminary data.</text>
</comment>
<gene>
    <name evidence="1" type="ORF">TIFTF001_033082</name>
</gene>
<organism evidence="1 2">
    <name type="scientific">Ficus carica</name>
    <name type="common">Common fig</name>
    <dbReference type="NCBI Taxonomy" id="3494"/>
    <lineage>
        <taxon>Eukaryota</taxon>
        <taxon>Viridiplantae</taxon>
        <taxon>Streptophyta</taxon>
        <taxon>Embryophyta</taxon>
        <taxon>Tracheophyta</taxon>
        <taxon>Spermatophyta</taxon>
        <taxon>Magnoliopsida</taxon>
        <taxon>eudicotyledons</taxon>
        <taxon>Gunneridae</taxon>
        <taxon>Pentapetalae</taxon>
        <taxon>rosids</taxon>
        <taxon>fabids</taxon>
        <taxon>Rosales</taxon>
        <taxon>Moraceae</taxon>
        <taxon>Ficeae</taxon>
        <taxon>Ficus</taxon>
    </lineage>
</organism>
<evidence type="ECO:0000313" key="1">
    <source>
        <dbReference type="EMBL" id="GMN64029.1"/>
    </source>
</evidence>
<dbReference type="EMBL" id="BTGU01000165">
    <property type="protein sequence ID" value="GMN64029.1"/>
    <property type="molecule type" value="Genomic_DNA"/>
</dbReference>
<protein>
    <submittedName>
        <fullName evidence="1">Uncharacterized protein</fullName>
    </submittedName>
</protein>
<evidence type="ECO:0000313" key="2">
    <source>
        <dbReference type="Proteomes" id="UP001187192"/>
    </source>
</evidence>
<reference evidence="1" key="1">
    <citation type="submission" date="2023-07" db="EMBL/GenBank/DDBJ databases">
        <title>draft genome sequence of fig (Ficus carica).</title>
        <authorList>
            <person name="Takahashi T."/>
            <person name="Nishimura K."/>
        </authorList>
    </citation>
    <scope>NUCLEOTIDE SEQUENCE</scope>
</reference>
<dbReference type="AlphaFoldDB" id="A0AA88DY91"/>